<sequence>MSILEEANSLVNGARQDYYDHPLDNFTRIAKIWSVILDKEITPEQVGLCMVGMKLAREAFTHKRDNLVDGAGYFYTIELAMEEAERRGSKS</sequence>
<protein>
    <recommendedName>
        <fullName evidence="1">DUF6378 domain-containing protein</fullName>
    </recommendedName>
</protein>
<dbReference type="EMBL" id="LR796586">
    <property type="protein sequence ID" value="CAB4153348.1"/>
    <property type="molecule type" value="Genomic_DNA"/>
</dbReference>
<evidence type="ECO:0000259" key="1">
    <source>
        <dbReference type="Pfam" id="PF19905"/>
    </source>
</evidence>
<dbReference type="InterPro" id="IPR045958">
    <property type="entry name" value="DUF6378"/>
</dbReference>
<evidence type="ECO:0000313" key="2">
    <source>
        <dbReference type="EMBL" id="CAB4153348.1"/>
    </source>
</evidence>
<name>A0A6J5N3P3_9CAUD</name>
<reference evidence="2" key="1">
    <citation type="submission" date="2020-04" db="EMBL/GenBank/DDBJ databases">
        <authorList>
            <person name="Chiriac C."/>
            <person name="Salcher M."/>
            <person name="Ghai R."/>
            <person name="Kavagutti S V."/>
        </authorList>
    </citation>
    <scope>NUCLEOTIDE SEQUENCE</scope>
</reference>
<gene>
    <name evidence="2" type="ORF">UFOVP621_124</name>
</gene>
<organism evidence="2">
    <name type="scientific">uncultured Caudovirales phage</name>
    <dbReference type="NCBI Taxonomy" id="2100421"/>
    <lineage>
        <taxon>Viruses</taxon>
        <taxon>Duplodnaviria</taxon>
        <taxon>Heunggongvirae</taxon>
        <taxon>Uroviricota</taxon>
        <taxon>Caudoviricetes</taxon>
        <taxon>Peduoviridae</taxon>
        <taxon>Maltschvirus</taxon>
        <taxon>Maltschvirus maltsch</taxon>
    </lineage>
</organism>
<feature type="domain" description="DUF6378" evidence="1">
    <location>
        <begin position="3"/>
        <end position="74"/>
    </location>
</feature>
<dbReference type="Pfam" id="PF19905">
    <property type="entry name" value="DUF6378"/>
    <property type="match status" value="1"/>
</dbReference>
<proteinExistence type="predicted"/>
<accession>A0A6J5N3P3</accession>